<dbReference type="Gene3D" id="3.90.1750.20">
    <property type="entry name" value="Putative Large Serine Recombinase, Chain B, Domain 2"/>
    <property type="match status" value="1"/>
</dbReference>
<evidence type="ECO:0000256" key="2">
    <source>
        <dbReference type="ARBA" id="ARBA00023172"/>
    </source>
</evidence>
<dbReference type="Gene3D" id="3.40.50.1390">
    <property type="entry name" value="Resolvase, N-terminal catalytic domain"/>
    <property type="match status" value="1"/>
</dbReference>
<dbReference type="InterPro" id="IPR011109">
    <property type="entry name" value="DNA_bind_recombinase_dom"/>
</dbReference>
<evidence type="ECO:0000259" key="4">
    <source>
        <dbReference type="PROSITE" id="PS51736"/>
    </source>
</evidence>
<dbReference type="SUPFAM" id="SSF53041">
    <property type="entry name" value="Resolvase-like"/>
    <property type="match status" value="1"/>
</dbReference>
<dbReference type="PANTHER" id="PTHR30461:SF2">
    <property type="entry name" value="SERINE RECOMBINASE PINE-RELATED"/>
    <property type="match status" value="1"/>
</dbReference>
<dbReference type="PROSITE" id="PS51737">
    <property type="entry name" value="RECOMBINASE_DNA_BIND"/>
    <property type="match status" value="1"/>
</dbReference>
<comment type="caution">
    <text evidence="6">The sequence shown here is derived from an EMBL/GenBank/DDBJ whole genome shotgun (WGS) entry which is preliminary data.</text>
</comment>
<protein>
    <submittedName>
        <fullName evidence="6">DNA invertase Pin-like site-specific DNA recombinase</fullName>
    </submittedName>
</protein>
<dbReference type="EMBL" id="JAUSQM010000001">
    <property type="protein sequence ID" value="MDP9820433.1"/>
    <property type="molecule type" value="Genomic_DNA"/>
</dbReference>
<accession>A0ABT9NJ40</accession>
<dbReference type="SMART" id="SM00857">
    <property type="entry name" value="Resolvase"/>
    <property type="match status" value="1"/>
</dbReference>
<reference evidence="6 7" key="1">
    <citation type="submission" date="2023-07" db="EMBL/GenBank/DDBJ databases">
        <title>Sequencing the genomes of 1000 actinobacteria strains.</title>
        <authorList>
            <person name="Klenk H.-P."/>
        </authorList>
    </citation>
    <scope>NUCLEOTIDE SEQUENCE [LARGE SCALE GENOMIC DNA]</scope>
    <source>
        <strain evidence="6 7">GD13</strain>
    </source>
</reference>
<dbReference type="Pfam" id="PF13408">
    <property type="entry name" value="Zn_ribbon_recom"/>
    <property type="match status" value="1"/>
</dbReference>
<dbReference type="InterPro" id="IPR038109">
    <property type="entry name" value="DNA_bind_recomb_sf"/>
</dbReference>
<name>A0ABT9NJ40_9ACTN</name>
<feature type="domain" description="Resolvase/invertase-type recombinase catalytic" evidence="4">
    <location>
        <begin position="14"/>
        <end position="162"/>
    </location>
</feature>
<dbReference type="CDD" id="cd00338">
    <property type="entry name" value="Ser_Recombinase"/>
    <property type="match status" value="1"/>
</dbReference>
<feature type="domain" description="Recombinase" evidence="5">
    <location>
        <begin position="170"/>
        <end position="277"/>
    </location>
</feature>
<dbReference type="Proteomes" id="UP001240447">
    <property type="component" value="Unassembled WGS sequence"/>
</dbReference>
<gene>
    <name evidence="6" type="ORF">J2S59_000242</name>
</gene>
<dbReference type="RefSeq" id="WP_068116445.1">
    <property type="nucleotide sequence ID" value="NZ_CCXJ01000023.1"/>
</dbReference>
<evidence type="ECO:0000259" key="5">
    <source>
        <dbReference type="PROSITE" id="PS51737"/>
    </source>
</evidence>
<evidence type="ECO:0000256" key="3">
    <source>
        <dbReference type="SAM" id="Coils"/>
    </source>
</evidence>
<keyword evidence="3" id="KW-0175">Coiled coil</keyword>
<keyword evidence="2" id="KW-0233">DNA recombination</keyword>
<proteinExistence type="predicted"/>
<organism evidence="6 7">
    <name type="scientific">Nocardioides massiliensis</name>
    <dbReference type="NCBI Taxonomy" id="1325935"/>
    <lineage>
        <taxon>Bacteria</taxon>
        <taxon>Bacillati</taxon>
        <taxon>Actinomycetota</taxon>
        <taxon>Actinomycetes</taxon>
        <taxon>Propionibacteriales</taxon>
        <taxon>Nocardioidaceae</taxon>
        <taxon>Nocardioides</taxon>
    </lineage>
</organism>
<dbReference type="InterPro" id="IPR025827">
    <property type="entry name" value="Zn_ribbon_recom_dom"/>
</dbReference>
<sequence>MSADLRPVPETPPRVLGLVRVSKERDGMVTPEIQRTAITDYCRARGYDLVDWLEGIDESGSRSRSAWWPRLDQAVAAVETGDYDAIVVWKFSRTARHRLRWAVAIDRVEQAGGRLESATEQVDVTTSTGRFTRGMLAELSAFEAERIAEGWREAHQRRVRAGLPPTGKPKWGYIYDGEEKIHRPDPETGPVLATLYRRYVAGESVYQLVRWLNSHGWRTLEQNLWSDRTLRRVLDSGFASGRFLYRGELHDGIHEPLIDNDLWQAYLDARQERRAQPARRTRSQYLLSGLVRCARCGGTMTAGQFGAGRAPKYRCKTSKEQGPEACAGGYVTASYVERAVFEELEELARDIDREADRAAAAEGRRASLRSEAGRLARELGKVDGALQRLMLQRVQSPEVPGSVFDAAEADLLEQRRGLAEAHEVAAREVRRAVADPVAVAASLVEQWHRLPVEHRRMSLRDLFLEVRVTTGRPRAVVEVIPVV</sequence>
<feature type="coiled-coil region" evidence="3">
    <location>
        <begin position="341"/>
        <end position="371"/>
    </location>
</feature>
<dbReference type="InterPro" id="IPR036162">
    <property type="entry name" value="Resolvase-like_N_sf"/>
</dbReference>
<keyword evidence="7" id="KW-1185">Reference proteome</keyword>
<dbReference type="InterPro" id="IPR050639">
    <property type="entry name" value="SSR_resolvase"/>
</dbReference>
<keyword evidence="1" id="KW-0238">DNA-binding</keyword>
<dbReference type="Pfam" id="PF00239">
    <property type="entry name" value="Resolvase"/>
    <property type="match status" value="1"/>
</dbReference>
<dbReference type="PROSITE" id="PS51736">
    <property type="entry name" value="RECOMBINASES_3"/>
    <property type="match status" value="1"/>
</dbReference>
<dbReference type="Pfam" id="PF07508">
    <property type="entry name" value="Recombinase"/>
    <property type="match status" value="1"/>
</dbReference>
<dbReference type="PANTHER" id="PTHR30461">
    <property type="entry name" value="DNA-INVERTASE FROM LAMBDOID PROPHAGE"/>
    <property type="match status" value="1"/>
</dbReference>
<evidence type="ECO:0000313" key="6">
    <source>
        <dbReference type="EMBL" id="MDP9820433.1"/>
    </source>
</evidence>
<evidence type="ECO:0000313" key="7">
    <source>
        <dbReference type="Proteomes" id="UP001240447"/>
    </source>
</evidence>
<evidence type="ECO:0000256" key="1">
    <source>
        <dbReference type="ARBA" id="ARBA00023125"/>
    </source>
</evidence>
<dbReference type="InterPro" id="IPR006119">
    <property type="entry name" value="Resolv_N"/>
</dbReference>